<dbReference type="PANTHER" id="PTHR13678:SF12">
    <property type="entry name" value="VACUOLAR PROTEIN SORTING-ASSOCIATED PROTEIN 37D"/>
    <property type="match status" value="1"/>
</dbReference>
<evidence type="ECO:0000256" key="7">
    <source>
        <dbReference type="PROSITE-ProRule" id="PRU00646"/>
    </source>
</evidence>
<dbReference type="PROSITE" id="PS51314">
    <property type="entry name" value="VPS37_C"/>
    <property type="match status" value="1"/>
</dbReference>
<evidence type="ECO:0000259" key="10">
    <source>
        <dbReference type="PROSITE" id="PS51314"/>
    </source>
</evidence>
<dbReference type="GO" id="GO:0031902">
    <property type="term" value="C:late endosome membrane"/>
    <property type="evidence" value="ECO:0007669"/>
    <property type="project" value="UniProtKB-SubCell"/>
</dbReference>
<feature type="domain" description="VPS37 C-terminal" evidence="10">
    <location>
        <begin position="287"/>
        <end position="376"/>
    </location>
</feature>
<sequence length="570" mass="61451">MHEHLTEVQYLSTFSPVTMSSERPVSAAEARLHRLYAWFDPESAAVVTILLGLFQLVLSVPLIQSLQTLPKLFILPVILGILFVTGGSLTVANERNPSRQLLQGCVYANVLGLLGALLAFCLYCYSLSTFNSEGLCKYTSEEDESRSYGCPAKILAAFSWCLTLLLLIYNTGAIVLHGLLGNNEVVLDVTTAQCQIEFGLLASSILANQMEKLQDLSQSELQELLDNPERVEAMAQESDEIQNIQLEREMALASNRSLAEQNLDIKPRLESQKELLGEKYSQLEAVRETYRKHCSLRDGIVGQVSPEALLSRLQTEGSKTEEESEALADEFLEGSLSLDSFLDRFLSLRSLAHTRRVRVEKLQEILRQRSEGNPTAMTTSAGISQDPTATPSPWNQPTTTATTTIPQQPNSKPQSSTYQNASQPASSSVGGSSGLPYSPYPVSPPNPPPPAAAAAAAGPGPANPPSQFPPYPGSGLPFTPAGSFPSTRPAFGPPGSATCPYPAQPAFPTPYPGSAFGQYTPNNPQSGPTPYPASYSYGGYSYPAGPGYSNSQSPTGRPIYRPGYGVQPYS</sequence>
<keyword evidence="3 7" id="KW-0813">Transport</keyword>
<feature type="compositionally biased region" description="Pro residues" evidence="8">
    <location>
        <begin position="461"/>
        <end position="472"/>
    </location>
</feature>
<keyword evidence="9" id="KW-1133">Transmembrane helix</keyword>
<keyword evidence="12" id="KW-1185">Reference proteome</keyword>
<feature type="compositionally biased region" description="Pro residues" evidence="8">
    <location>
        <begin position="502"/>
        <end position="511"/>
    </location>
</feature>
<feature type="region of interest" description="Disordered" evidence="8">
    <location>
        <begin position="546"/>
        <end position="570"/>
    </location>
</feature>
<dbReference type="GO" id="GO:0006612">
    <property type="term" value="P:protein targeting to membrane"/>
    <property type="evidence" value="ECO:0007669"/>
    <property type="project" value="TreeGrafter"/>
</dbReference>
<feature type="transmembrane region" description="Helical" evidence="9">
    <location>
        <begin position="106"/>
        <end position="125"/>
    </location>
</feature>
<dbReference type="SUPFAM" id="SSF140111">
    <property type="entry name" value="Endosomal sorting complex assembly domain"/>
    <property type="match status" value="1"/>
</dbReference>
<evidence type="ECO:0000256" key="1">
    <source>
        <dbReference type="ARBA" id="ARBA00004633"/>
    </source>
</evidence>
<dbReference type="Proteomes" id="UP001187415">
    <property type="component" value="Unassembled WGS sequence"/>
</dbReference>
<evidence type="ECO:0000313" key="12">
    <source>
        <dbReference type="Proteomes" id="UP001187415"/>
    </source>
</evidence>
<evidence type="ECO:0000256" key="5">
    <source>
        <dbReference type="ARBA" id="ARBA00022927"/>
    </source>
</evidence>
<feature type="compositionally biased region" description="Low complexity" evidence="8">
    <location>
        <begin position="396"/>
        <end position="409"/>
    </location>
</feature>
<feature type="region of interest" description="Disordered" evidence="8">
    <location>
        <begin position="368"/>
        <end position="531"/>
    </location>
</feature>
<dbReference type="GO" id="GO:0000813">
    <property type="term" value="C:ESCRT I complex"/>
    <property type="evidence" value="ECO:0007669"/>
    <property type="project" value="TreeGrafter"/>
</dbReference>
<feature type="compositionally biased region" description="Polar residues" evidence="8">
    <location>
        <begin position="410"/>
        <end position="420"/>
    </location>
</feature>
<dbReference type="Pfam" id="PF07200">
    <property type="entry name" value="Mod_r"/>
    <property type="match status" value="1"/>
</dbReference>
<name>A0AA88IJD1_CHASR</name>
<protein>
    <recommendedName>
        <fullName evidence="10">VPS37 C-terminal domain-containing protein</fullName>
    </recommendedName>
</protein>
<comment type="similarity">
    <text evidence="2">Belongs to the VPS37 family.</text>
</comment>
<evidence type="ECO:0000256" key="4">
    <source>
        <dbReference type="ARBA" id="ARBA00022753"/>
    </source>
</evidence>
<keyword evidence="9" id="KW-0472">Membrane</keyword>
<dbReference type="InterPro" id="IPR029012">
    <property type="entry name" value="Helix_hairpin_bin_sf"/>
</dbReference>
<evidence type="ECO:0000256" key="9">
    <source>
        <dbReference type="SAM" id="Phobius"/>
    </source>
</evidence>
<feature type="compositionally biased region" description="Pro residues" evidence="8">
    <location>
        <begin position="438"/>
        <end position="451"/>
    </location>
</feature>
<evidence type="ECO:0000256" key="3">
    <source>
        <dbReference type="ARBA" id="ARBA00022448"/>
    </source>
</evidence>
<dbReference type="Gene3D" id="1.10.287.660">
    <property type="entry name" value="Helix hairpin bin"/>
    <property type="match status" value="1"/>
</dbReference>
<reference evidence="11" key="1">
    <citation type="submission" date="2023-07" db="EMBL/GenBank/DDBJ databases">
        <title>Chromosome-level Genome Assembly of Striped Snakehead (Channa striata).</title>
        <authorList>
            <person name="Liu H."/>
        </authorList>
    </citation>
    <scope>NUCLEOTIDE SEQUENCE</scope>
    <source>
        <strain evidence="11">Gz</strain>
        <tissue evidence="11">Muscle</tissue>
    </source>
</reference>
<feature type="transmembrane region" description="Helical" evidence="9">
    <location>
        <begin position="44"/>
        <end position="63"/>
    </location>
</feature>
<dbReference type="GO" id="GO:0006623">
    <property type="term" value="P:protein targeting to vacuole"/>
    <property type="evidence" value="ECO:0007669"/>
    <property type="project" value="TreeGrafter"/>
</dbReference>
<keyword evidence="5 7" id="KW-0653">Protein transport</keyword>
<dbReference type="AlphaFoldDB" id="A0AA88IJD1"/>
<feature type="transmembrane region" description="Helical" evidence="9">
    <location>
        <begin position="154"/>
        <end position="180"/>
    </location>
</feature>
<feature type="compositionally biased region" description="Low complexity" evidence="8">
    <location>
        <begin position="421"/>
        <end position="437"/>
    </location>
</feature>
<gene>
    <name evidence="11" type="ORF">Q5P01_025995</name>
</gene>
<comment type="caution">
    <text evidence="11">The sequence shown here is derived from an EMBL/GenBank/DDBJ whole genome shotgun (WGS) entry which is preliminary data.</text>
</comment>
<evidence type="ECO:0000256" key="6">
    <source>
        <dbReference type="ARBA" id="ARBA00025010"/>
    </source>
</evidence>
<feature type="compositionally biased region" description="Polar residues" evidence="8">
    <location>
        <begin position="371"/>
        <end position="395"/>
    </location>
</feature>
<dbReference type="InterPro" id="IPR037202">
    <property type="entry name" value="ESCRT_assembly_dom"/>
</dbReference>
<feature type="transmembrane region" description="Helical" evidence="9">
    <location>
        <begin position="72"/>
        <end position="91"/>
    </location>
</feature>
<keyword evidence="4" id="KW-0967">Endosome</keyword>
<dbReference type="GO" id="GO:0043162">
    <property type="term" value="P:ubiquitin-dependent protein catabolic process via the multivesicular body sorting pathway"/>
    <property type="evidence" value="ECO:0007669"/>
    <property type="project" value="TreeGrafter"/>
</dbReference>
<dbReference type="EMBL" id="JAUPFM010000022">
    <property type="protein sequence ID" value="KAK2815528.1"/>
    <property type="molecule type" value="Genomic_DNA"/>
</dbReference>
<comment type="subcellular location">
    <subcellularLocation>
        <location evidence="1">Late endosome membrane</location>
        <topology evidence="1">Peripheral membrane protein</topology>
    </subcellularLocation>
</comment>
<keyword evidence="9" id="KW-0812">Transmembrane</keyword>
<proteinExistence type="inferred from homology"/>
<evidence type="ECO:0000256" key="2">
    <source>
        <dbReference type="ARBA" id="ARBA00007617"/>
    </source>
</evidence>
<accession>A0AA88IJD1</accession>
<comment type="function">
    <text evidence="6">Component of the ESCRT-I complex, a regulator of vesicular trafficking process. Required for the sorting of endocytic ubiquitinated cargos into multivesicular bodies. May be involved in cell growth and differentiation.</text>
</comment>
<evidence type="ECO:0000256" key="8">
    <source>
        <dbReference type="SAM" id="MobiDB-lite"/>
    </source>
</evidence>
<evidence type="ECO:0000313" key="11">
    <source>
        <dbReference type="EMBL" id="KAK2815528.1"/>
    </source>
</evidence>
<dbReference type="PANTHER" id="PTHR13678">
    <property type="entry name" value="VACUOLAR PROTEIN SORTING-ASSOCIATED PROTEIN 37"/>
    <property type="match status" value="1"/>
</dbReference>
<dbReference type="InterPro" id="IPR009851">
    <property type="entry name" value="Mod_r"/>
</dbReference>
<organism evidence="11 12">
    <name type="scientific">Channa striata</name>
    <name type="common">Snakehead murrel</name>
    <name type="synonym">Ophicephalus striatus</name>
    <dbReference type="NCBI Taxonomy" id="64152"/>
    <lineage>
        <taxon>Eukaryota</taxon>
        <taxon>Metazoa</taxon>
        <taxon>Chordata</taxon>
        <taxon>Craniata</taxon>
        <taxon>Vertebrata</taxon>
        <taxon>Euteleostomi</taxon>
        <taxon>Actinopterygii</taxon>
        <taxon>Neopterygii</taxon>
        <taxon>Teleostei</taxon>
        <taxon>Neoteleostei</taxon>
        <taxon>Acanthomorphata</taxon>
        <taxon>Anabantaria</taxon>
        <taxon>Anabantiformes</taxon>
        <taxon>Channoidei</taxon>
        <taxon>Channidae</taxon>
        <taxon>Channa</taxon>
    </lineage>
</organism>